<gene>
    <name evidence="1" type="ORF">FTO68_06255</name>
</gene>
<proteinExistence type="predicted"/>
<evidence type="ECO:0008006" key="3">
    <source>
        <dbReference type="Google" id="ProtNLM"/>
    </source>
</evidence>
<evidence type="ECO:0000313" key="2">
    <source>
        <dbReference type="Proteomes" id="UP001524383"/>
    </source>
</evidence>
<keyword evidence="2" id="KW-1185">Reference proteome</keyword>
<dbReference type="Proteomes" id="UP001524383">
    <property type="component" value="Unassembled WGS sequence"/>
</dbReference>
<dbReference type="RefSeq" id="WP_255332536.1">
    <property type="nucleotide sequence ID" value="NZ_VOTZ01000011.1"/>
</dbReference>
<dbReference type="EMBL" id="VOTZ01000011">
    <property type="protein sequence ID" value="MCQ1538587.1"/>
    <property type="molecule type" value="Genomic_DNA"/>
</dbReference>
<dbReference type="AlphaFoldDB" id="A0ABD4TI20"/>
<comment type="caution">
    <text evidence="1">The sequence shown here is derived from an EMBL/GenBank/DDBJ whole genome shotgun (WGS) entry which is preliminary data.</text>
</comment>
<sequence length="330" mass="35194">MAYHKYRTLNDTLSRVNSTVRLPRDTVIDALLLRCQIEVTNGSGTSWTGTHLDMMKALEEIRVISDGTNVHYALNGPDIAMLNAYTGAYGGSHPGSSAITIANGDAGTVDLVLPLNEGDILAVTKDSLELKGVFAAEIAADLDVTDVSIVPTISENVYTPEEFAGMYGAELERAAEPKVYALGAQIGANTELTGVLDLPTSTLLRRGLCQFRNGAGVLGAADPLRFGLIVTAPDRRELVNVNYDTFRGIQNFKYNAGSALPAGTVSIDYASEVTGDGFGLRGWRWTKGDYELAVRTNNAGSLRYVSCEHVVTPAVFEALGGAVLEGRPGF</sequence>
<organism evidence="1 2">
    <name type="scientific">Methanocalculus taiwanensis</name>
    <dbReference type="NCBI Taxonomy" id="106207"/>
    <lineage>
        <taxon>Archaea</taxon>
        <taxon>Methanobacteriati</taxon>
        <taxon>Methanobacteriota</taxon>
        <taxon>Stenosarchaea group</taxon>
        <taxon>Methanomicrobia</taxon>
        <taxon>Methanomicrobiales</taxon>
        <taxon>Methanocalculaceae</taxon>
        <taxon>Methanocalculus</taxon>
    </lineage>
</organism>
<evidence type="ECO:0000313" key="1">
    <source>
        <dbReference type="EMBL" id="MCQ1538587.1"/>
    </source>
</evidence>
<reference evidence="1 2" key="1">
    <citation type="submission" date="2019-08" db="EMBL/GenBank/DDBJ databases">
        <authorList>
            <person name="Chen S.-C."/>
            <person name="Lai M.-C."/>
            <person name="You Y.-T."/>
        </authorList>
    </citation>
    <scope>NUCLEOTIDE SEQUENCE [LARGE SCALE GENOMIC DNA]</scope>
    <source>
        <strain evidence="1 2">P2F9704a</strain>
    </source>
</reference>
<accession>A0ABD4TI20</accession>
<name>A0ABD4TI20_9EURY</name>
<protein>
    <recommendedName>
        <fullName evidence="3">Major capsid protein</fullName>
    </recommendedName>
</protein>